<evidence type="ECO:0000313" key="3">
    <source>
        <dbReference type="Proteomes" id="UP001431783"/>
    </source>
</evidence>
<name>A0AAW1U9Q3_9CUCU</name>
<dbReference type="EMBL" id="JARQZJ010000062">
    <property type="protein sequence ID" value="KAK9879664.1"/>
    <property type="molecule type" value="Genomic_DNA"/>
</dbReference>
<organism evidence="2 3">
    <name type="scientific">Henosepilachna vigintioctopunctata</name>
    <dbReference type="NCBI Taxonomy" id="420089"/>
    <lineage>
        <taxon>Eukaryota</taxon>
        <taxon>Metazoa</taxon>
        <taxon>Ecdysozoa</taxon>
        <taxon>Arthropoda</taxon>
        <taxon>Hexapoda</taxon>
        <taxon>Insecta</taxon>
        <taxon>Pterygota</taxon>
        <taxon>Neoptera</taxon>
        <taxon>Endopterygota</taxon>
        <taxon>Coleoptera</taxon>
        <taxon>Polyphaga</taxon>
        <taxon>Cucujiformia</taxon>
        <taxon>Coccinelloidea</taxon>
        <taxon>Coccinellidae</taxon>
        <taxon>Epilachninae</taxon>
        <taxon>Epilachnini</taxon>
        <taxon>Henosepilachna</taxon>
    </lineage>
</organism>
<proteinExistence type="predicted"/>
<keyword evidence="3" id="KW-1185">Reference proteome</keyword>
<evidence type="ECO:0000256" key="1">
    <source>
        <dbReference type="SAM" id="MobiDB-lite"/>
    </source>
</evidence>
<comment type="caution">
    <text evidence="2">The sequence shown here is derived from an EMBL/GenBank/DDBJ whole genome shotgun (WGS) entry which is preliminary data.</text>
</comment>
<feature type="region of interest" description="Disordered" evidence="1">
    <location>
        <begin position="74"/>
        <end position="94"/>
    </location>
</feature>
<dbReference type="Proteomes" id="UP001431783">
    <property type="component" value="Unassembled WGS sequence"/>
</dbReference>
<dbReference type="AlphaFoldDB" id="A0AAW1U9Q3"/>
<evidence type="ECO:0000313" key="2">
    <source>
        <dbReference type="EMBL" id="KAK9879664.1"/>
    </source>
</evidence>
<gene>
    <name evidence="2" type="ORF">WA026_006726</name>
</gene>
<accession>A0AAW1U9Q3</accession>
<reference evidence="2 3" key="1">
    <citation type="submission" date="2023-03" db="EMBL/GenBank/DDBJ databases">
        <title>Genome insight into feeding habits of ladybird beetles.</title>
        <authorList>
            <person name="Li H.-S."/>
            <person name="Huang Y.-H."/>
            <person name="Pang H."/>
        </authorList>
    </citation>
    <scope>NUCLEOTIDE SEQUENCE [LARGE SCALE GENOMIC DNA]</scope>
    <source>
        <strain evidence="2">SYSU_2023b</strain>
        <tissue evidence="2">Whole body</tissue>
    </source>
</reference>
<protein>
    <submittedName>
        <fullName evidence="2">Uncharacterized protein</fullName>
    </submittedName>
</protein>
<sequence>MRHHSTKNVIEDILAVQLGFATPAERGDVPRDQTGRLRSVPGYPVAPQSYLLSTAEFLLTQMFCIHEKLPIAPKKAKSWGPGGSDRKKKFLKNN</sequence>